<evidence type="ECO:0000313" key="2">
    <source>
        <dbReference type="EMBL" id="CAK0801208.1"/>
    </source>
</evidence>
<feature type="domain" description="Protein kinase" evidence="1">
    <location>
        <begin position="17"/>
        <end position="240"/>
    </location>
</feature>
<dbReference type="InterPro" id="IPR008271">
    <property type="entry name" value="Ser/Thr_kinase_AS"/>
</dbReference>
<dbReference type="InterPro" id="IPR011009">
    <property type="entry name" value="Kinase-like_dom_sf"/>
</dbReference>
<dbReference type="PROSITE" id="PS00108">
    <property type="entry name" value="PROTEIN_KINASE_ST"/>
    <property type="match status" value="1"/>
</dbReference>
<protein>
    <recommendedName>
        <fullName evidence="1">Protein kinase domain-containing protein</fullName>
    </recommendedName>
</protein>
<dbReference type="Pfam" id="PF00069">
    <property type="entry name" value="Pkinase"/>
    <property type="match status" value="1"/>
</dbReference>
<dbReference type="PROSITE" id="PS50011">
    <property type="entry name" value="PROTEIN_KINASE_DOM"/>
    <property type="match status" value="1"/>
</dbReference>
<comment type="caution">
    <text evidence="2">The sequence shown here is derived from an EMBL/GenBank/DDBJ whole genome shotgun (WGS) entry which is preliminary data.</text>
</comment>
<accession>A0ABN9Q6T7</accession>
<dbReference type="PANTHER" id="PTHR44167:SF18">
    <property type="entry name" value="PROTEIN KINASE DOMAIN-CONTAINING PROTEIN"/>
    <property type="match status" value="1"/>
</dbReference>
<evidence type="ECO:0000313" key="3">
    <source>
        <dbReference type="Proteomes" id="UP001189429"/>
    </source>
</evidence>
<gene>
    <name evidence="2" type="ORF">PCOR1329_LOCUS9149</name>
</gene>
<dbReference type="Proteomes" id="UP001189429">
    <property type="component" value="Unassembled WGS sequence"/>
</dbReference>
<dbReference type="Gene3D" id="1.10.510.10">
    <property type="entry name" value="Transferase(Phosphotransferase) domain 1"/>
    <property type="match status" value="1"/>
</dbReference>
<name>A0ABN9Q6T7_9DINO</name>
<dbReference type="InterPro" id="IPR000719">
    <property type="entry name" value="Prot_kinase_dom"/>
</dbReference>
<sequence>MNPTSHMGANGFEDLQWDPQNVLAFGSNKHVFGGTFRAQDVVVCQPRREVQVDIFRATNEIRVLRALGPHPAIIQLIASEEGCRKPILVLEQVQPIGFDLDRLWSQYALIGFKVPERLCGRIFRQIVGGLQHMHSKSILHLDVKTANVLVTATYNAKLCDFGMSDGVGARKQHMQCQHHEMQYMPPEMLEGMVLDVATDCWGLGLILHQIYPGTVPPPCKPSTRAATAVGGRTWRGHGGG</sequence>
<dbReference type="SUPFAM" id="SSF56112">
    <property type="entry name" value="Protein kinase-like (PK-like)"/>
    <property type="match status" value="1"/>
</dbReference>
<evidence type="ECO:0000259" key="1">
    <source>
        <dbReference type="PROSITE" id="PS50011"/>
    </source>
</evidence>
<dbReference type="EMBL" id="CAUYUJ010002536">
    <property type="protein sequence ID" value="CAK0801208.1"/>
    <property type="molecule type" value="Genomic_DNA"/>
</dbReference>
<proteinExistence type="predicted"/>
<organism evidence="2 3">
    <name type="scientific">Prorocentrum cordatum</name>
    <dbReference type="NCBI Taxonomy" id="2364126"/>
    <lineage>
        <taxon>Eukaryota</taxon>
        <taxon>Sar</taxon>
        <taxon>Alveolata</taxon>
        <taxon>Dinophyceae</taxon>
        <taxon>Prorocentrales</taxon>
        <taxon>Prorocentraceae</taxon>
        <taxon>Prorocentrum</taxon>
    </lineage>
</organism>
<keyword evidence="3" id="KW-1185">Reference proteome</keyword>
<dbReference type="CDD" id="cd00180">
    <property type="entry name" value="PKc"/>
    <property type="match status" value="1"/>
</dbReference>
<dbReference type="SMART" id="SM00220">
    <property type="entry name" value="S_TKc"/>
    <property type="match status" value="1"/>
</dbReference>
<dbReference type="Gene3D" id="3.30.200.20">
    <property type="entry name" value="Phosphorylase Kinase, domain 1"/>
    <property type="match status" value="1"/>
</dbReference>
<dbReference type="PANTHER" id="PTHR44167">
    <property type="entry name" value="OVARIAN-SPECIFIC SERINE/THREONINE-PROTEIN KINASE LOK-RELATED"/>
    <property type="match status" value="1"/>
</dbReference>
<reference evidence="2" key="1">
    <citation type="submission" date="2023-10" db="EMBL/GenBank/DDBJ databases">
        <authorList>
            <person name="Chen Y."/>
            <person name="Shah S."/>
            <person name="Dougan E. K."/>
            <person name="Thang M."/>
            <person name="Chan C."/>
        </authorList>
    </citation>
    <scope>NUCLEOTIDE SEQUENCE [LARGE SCALE GENOMIC DNA]</scope>
</reference>